<dbReference type="EMBL" id="NIRI02000076">
    <property type="protein sequence ID" value="KAG5441682.1"/>
    <property type="molecule type" value="Genomic_DNA"/>
</dbReference>
<reference evidence="1 2" key="1">
    <citation type="journal article" date="2018" name="Biotechnol. Adv.">
        <title>Improved genomic resources and new bioinformatic workflow for the carcinogenic parasite Clonorchis sinensis: Biotechnological implications.</title>
        <authorList>
            <person name="Wang D."/>
            <person name="Korhonen P.K."/>
            <person name="Gasser R.B."/>
            <person name="Young N.D."/>
        </authorList>
    </citation>
    <scope>NUCLEOTIDE SEQUENCE [LARGE SCALE GENOMIC DNA]</scope>
    <source>
        <strain evidence="1">Cs-k2</strain>
    </source>
</reference>
<evidence type="ECO:0000313" key="1">
    <source>
        <dbReference type="EMBL" id="KAG5441682.1"/>
    </source>
</evidence>
<dbReference type="AlphaFoldDB" id="A0A419PND3"/>
<dbReference type="Proteomes" id="UP000286415">
    <property type="component" value="Unassembled WGS sequence"/>
</dbReference>
<organism evidence="1 2">
    <name type="scientific">Clonorchis sinensis</name>
    <name type="common">Chinese liver fluke</name>
    <dbReference type="NCBI Taxonomy" id="79923"/>
    <lineage>
        <taxon>Eukaryota</taxon>
        <taxon>Metazoa</taxon>
        <taxon>Spiralia</taxon>
        <taxon>Lophotrochozoa</taxon>
        <taxon>Platyhelminthes</taxon>
        <taxon>Trematoda</taxon>
        <taxon>Digenea</taxon>
        <taxon>Opisthorchiida</taxon>
        <taxon>Opisthorchiata</taxon>
        <taxon>Opisthorchiidae</taxon>
        <taxon>Clonorchis</taxon>
    </lineage>
</organism>
<reference evidence="1 2" key="2">
    <citation type="journal article" date="2021" name="Genomics">
        <title>High-quality reference genome for Clonorchis sinensis.</title>
        <authorList>
            <person name="Young N.D."/>
            <person name="Stroehlein A.J."/>
            <person name="Kinkar L."/>
            <person name="Wang T."/>
            <person name="Sohn W.M."/>
            <person name="Chang B.C.H."/>
            <person name="Kaur P."/>
            <person name="Weisz D."/>
            <person name="Dudchenko O."/>
            <person name="Aiden E.L."/>
            <person name="Korhonen P.K."/>
            <person name="Gasser R.B."/>
        </authorList>
    </citation>
    <scope>NUCLEOTIDE SEQUENCE [LARGE SCALE GENOMIC DNA]</scope>
    <source>
        <strain evidence="1">Cs-k2</strain>
    </source>
</reference>
<dbReference type="InParanoid" id="A0A419PND3"/>
<evidence type="ECO:0000313" key="2">
    <source>
        <dbReference type="Proteomes" id="UP000286415"/>
    </source>
</evidence>
<comment type="caution">
    <text evidence="1">The sequence shown here is derived from an EMBL/GenBank/DDBJ whole genome shotgun (WGS) entry which is preliminary data.</text>
</comment>
<sequence length="185" mass="20731">MNGLLVLEAVVPRVVPGHVKVKVVQLDRRLRQQYSTQLNKHGVHEAGSREKEGIGYLSRTHDEATGPRKEHEGTWSTLGGFWNKEDDNRLGHAASGRDGVTLAMFTGHRLVRPDRYSTAQSQRMKLSAYDIATRSFADRNTLFACCTCLRSSSSPPPTHTHTNPVLNTQPQHCLHRQTQVVLLMI</sequence>
<keyword evidence="2" id="KW-1185">Reference proteome</keyword>
<protein>
    <submittedName>
        <fullName evidence="1">Uncharacterized protein</fullName>
    </submittedName>
</protein>
<proteinExistence type="predicted"/>
<gene>
    <name evidence="1" type="ORF">CSKR_103183</name>
</gene>
<accession>A0A419PND3</accession>
<name>A0A419PND3_CLOSI</name>